<dbReference type="EMBL" id="GBXM01015968">
    <property type="protein sequence ID" value="JAH92609.1"/>
    <property type="molecule type" value="Transcribed_RNA"/>
</dbReference>
<accession>A0A0E9WQA7</accession>
<dbReference type="AlphaFoldDB" id="A0A0E9WQA7"/>
<protein>
    <submittedName>
        <fullName evidence="1">Uncharacterized protein</fullName>
    </submittedName>
</protein>
<sequence length="125" mass="13827">MTTRSSAGRRTVSDCVAQGTGGFGRIGTRASSLSSDPRWSSRAPPDCVLKATYERSSSDSTLCEIICLQHEMGCFTIFWGRTPDVYGHPNRQWGSSVNTTADLQVVAYSILWRDLDLLSLMLFKK</sequence>
<reference evidence="1" key="1">
    <citation type="submission" date="2014-11" db="EMBL/GenBank/DDBJ databases">
        <authorList>
            <person name="Amaro Gonzalez C."/>
        </authorList>
    </citation>
    <scope>NUCLEOTIDE SEQUENCE</scope>
</reference>
<organism evidence="1">
    <name type="scientific">Anguilla anguilla</name>
    <name type="common">European freshwater eel</name>
    <name type="synonym">Muraena anguilla</name>
    <dbReference type="NCBI Taxonomy" id="7936"/>
    <lineage>
        <taxon>Eukaryota</taxon>
        <taxon>Metazoa</taxon>
        <taxon>Chordata</taxon>
        <taxon>Craniata</taxon>
        <taxon>Vertebrata</taxon>
        <taxon>Euteleostomi</taxon>
        <taxon>Actinopterygii</taxon>
        <taxon>Neopterygii</taxon>
        <taxon>Teleostei</taxon>
        <taxon>Anguilliformes</taxon>
        <taxon>Anguillidae</taxon>
        <taxon>Anguilla</taxon>
    </lineage>
</organism>
<evidence type="ECO:0000313" key="1">
    <source>
        <dbReference type="EMBL" id="JAH92609.1"/>
    </source>
</evidence>
<proteinExistence type="predicted"/>
<name>A0A0E9WQA7_ANGAN</name>
<reference evidence="1" key="2">
    <citation type="journal article" date="2015" name="Fish Shellfish Immunol.">
        <title>Early steps in the European eel (Anguilla anguilla)-Vibrio vulnificus interaction in the gills: Role of the RtxA13 toxin.</title>
        <authorList>
            <person name="Callol A."/>
            <person name="Pajuelo D."/>
            <person name="Ebbesson L."/>
            <person name="Teles M."/>
            <person name="MacKenzie S."/>
            <person name="Amaro C."/>
        </authorList>
    </citation>
    <scope>NUCLEOTIDE SEQUENCE</scope>
</reference>